<reference evidence="31" key="1">
    <citation type="submission" date="2019-10" db="EMBL/GenBank/DDBJ databases">
        <title>The sequence and de novo assembly of the wild yak genome.</title>
        <authorList>
            <person name="Liu Y."/>
        </authorList>
    </citation>
    <scope>NUCLEOTIDE SEQUENCE [LARGE SCALE GENOMIC DNA]</scope>
    <source>
        <strain evidence="31">WY2019</strain>
    </source>
</reference>
<dbReference type="InterPro" id="IPR051253">
    <property type="entry name" value="11-beta-HSD"/>
</dbReference>
<dbReference type="InterPro" id="IPR020904">
    <property type="entry name" value="Sc_DH/Rdtase_CS"/>
</dbReference>
<evidence type="ECO:0000256" key="24">
    <source>
        <dbReference type="ARBA" id="ARBA00048702"/>
    </source>
</evidence>
<evidence type="ECO:0000256" key="23">
    <source>
        <dbReference type="ARBA" id="ARBA00048678"/>
    </source>
</evidence>
<comment type="subcellular location">
    <subcellularLocation>
        <location evidence="1">Endoplasmic reticulum membrane</location>
        <topology evidence="1">Single-pass type II membrane protein</topology>
    </subcellularLocation>
</comment>
<evidence type="ECO:0000256" key="11">
    <source>
        <dbReference type="ARBA" id="ARBA00040963"/>
    </source>
</evidence>
<keyword evidence="8 30" id="KW-0472">Membrane</keyword>
<dbReference type="GO" id="GO:0006706">
    <property type="term" value="P:steroid catabolic process"/>
    <property type="evidence" value="ECO:0007669"/>
    <property type="project" value="TreeGrafter"/>
</dbReference>
<dbReference type="InterPro" id="IPR002347">
    <property type="entry name" value="SDR_fam"/>
</dbReference>
<evidence type="ECO:0000256" key="26">
    <source>
        <dbReference type="ARBA" id="ARBA00049462"/>
    </source>
</evidence>
<evidence type="ECO:0000256" key="6">
    <source>
        <dbReference type="ARBA" id="ARBA00022989"/>
    </source>
</evidence>
<evidence type="ECO:0000256" key="28">
    <source>
        <dbReference type="SAM" id="Coils"/>
    </source>
</evidence>
<evidence type="ECO:0000256" key="4">
    <source>
        <dbReference type="ARBA" id="ARBA00022692"/>
    </source>
</evidence>
<dbReference type="EC" id="1.1.1.146" evidence="9"/>
<comment type="catalytic activity">
    <reaction evidence="16">
        <text>3beta-hydroxy-5-androstene-7,17-dione + NADPH + H(+) = 3beta,7beta-dihydroxyandrost-5-en-17-one + NADP(+)</text>
        <dbReference type="Rhea" id="RHEA:69452"/>
        <dbReference type="ChEBI" id="CHEBI:15378"/>
        <dbReference type="ChEBI" id="CHEBI:57783"/>
        <dbReference type="ChEBI" id="CHEBI:58349"/>
        <dbReference type="ChEBI" id="CHEBI:183368"/>
        <dbReference type="ChEBI" id="CHEBI:183808"/>
    </reaction>
    <physiologicalReaction direction="left-to-right" evidence="16">
        <dbReference type="Rhea" id="RHEA:69453"/>
    </physiologicalReaction>
</comment>
<organism evidence="31 32">
    <name type="scientific">Bos mutus</name>
    <name type="common">wild yak</name>
    <dbReference type="NCBI Taxonomy" id="72004"/>
    <lineage>
        <taxon>Eukaryota</taxon>
        <taxon>Metazoa</taxon>
        <taxon>Chordata</taxon>
        <taxon>Craniata</taxon>
        <taxon>Vertebrata</taxon>
        <taxon>Euteleostomi</taxon>
        <taxon>Mammalia</taxon>
        <taxon>Eutheria</taxon>
        <taxon>Laurasiatheria</taxon>
        <taxon>Artiodactyla</taxon>
        <taxon>Ruminantia</taxon>
        <taxon>Pecora</taxon>
        <taxon>Bovidae</taxon>
        <taxon>Bovinae</taxon>
        <taxon>Bos</taxon>
    </lineage>
</organism>
<dbReference type="GO" id="GO:0047022">
    <property type="term" value="F:7-beta-hydroxysteroid dehydrogenase (NADP+) activity"/>
    <property type="evidence" value="ECO:0007669"/>
    <property type="project" value="UniProtKB-EC"/>
</dbReference>
<dbReference type="EMBL" id="VBQZ03000116">
    <property type="protein sequence ID" value="MXQ94575.1"/>
    <property type="molecule type" value="Genomic_DNA"/>
</dbReference>
<feature type="compositionally biased region" description="Polar residues" evidence="29">
    <location>
        <begin position="694"/>
        <end position="704"/>
    </location>
</feature>
<feature type="compositionally biased region" description="Basic and acidic residues" evidence="29">
    <location>
        <begin position="969"/>
        <end position="985"/>
    </location>
</feature>
<evidence type="ECO:0000313" key="32">
    <source>
        <dbReference type="Proteomes" id="UP000322234"/>
    </source>
</evidence>
<comment type="catalytic activity">
    <reaction evidence="23">
        <text>3beta,7alpha-dihydroxyandrost-5-en-17-one + NADP(+) = 3beta-hydroxy-5-androstene-7,17-dione + NADPH + H(+)</text>
        <dbReference type="Rhea" id="RHEA:69440"/>
        <dbReference type="ChEBI" id="CHEBI:15378"/>
        <dbReference type="ChEBI" id="CHEBI:57783"/>
        <dbReference type="ChEBI" id="CHEBI:58349"/>
        <dbReference type="ChEBI" id="CHEBI:81471"/>
        <dbReference type="ChEBI" id="CHEBI:183808"/>
    </reaction>
    <physiologicalReaction direction="left-to-right" evidence="23">
        <dbReference type="Rhea" id="RHEA:69441"/>
    </physiologicalReaction>
</comment>
<evidence type="ECO:0000256" key="22">
    <source>
        <dbReference type="ARBA" id="ARBA00048661"/>
    </source>
</evidence>
<feature type="compositionally biased region" description="Pro residues" evidence="29">
    <location>
        <begin position="469"/>
        <end position="479"/>
    </location>
</feature>
<feature type="region of interest" description="Disordered" evidence="29">
    <location>
        <begin position="423"/>
        <end position="517"/>
    </location>
</feature>
<dbReference type="GO" id="GO:0005496">
    <property type="term" value="F:steroid binding"/>
    <property type="evidence" value="ECO:0007669"/>
    <property type="project" value="TreeGrafter"/>
</dbReference>
<accession>A0A6B0RXQ8</accession>
<dbReference type="PROSITE" id="PS00061">
    <property type="entry name" value="ADH_SHORT"/>
    <property type="match status" value="1"/>
</dbReference>
<comment type="catalytic activity">
    <reaction evidence="19">
        <text>taurochenodeoxycholate + NADP(+) = 7-oxotaurolithocholate + NADPH + H(+)</text>
        <dbReference type="Rhea" id="RHEA:65060"/>
        <dbReference type="ChEBI" id="CHEBI:9407"/>
        <dbReference type="ChEBI" id="CHEBI:15378"/>
        <dbReference type="ChEBI" id="CHEBI:57783"/>
        <dbReference type="ChEBI" id="CHEBI:58349"/>
        <dbReference type="ChEBI" id="CHEBI:137724"/>
    </reaction>
    <physiologicalReaction direction="right-to-left" evidence="19">
        <dbReference type="Rhea" id="RHEA:65062"/>
    </physiologicalReaction>
</comment>
<evidence type="ECO:0000256" key="19">
    <source>
        <dbReference type="ARBA" id="ARBA00048061"/>
    </source>
</evidence>
<evidence type="ECO:0000256" key="2">
    <source>
        <dbReference type="ARBA" id="ARBA00006484"/>
    </source>
</evidence>
<dbReference type="FunFam" id="3.40.50.720:FF:000329">
    <property type="entry name" value="Corticosteroid 11-beta-dehydrogenase isozyme 1"/>
    <property type="match status" value="1"/>
</dbReference>
<dbReference type="PANTHER" id="PTHR44279">
    <property type="entry name" value="HYDROXYSTEROID (11-BETA) DEHYDROGENASE 1-LIKE B-RELATED"/>
    <property type="match status" value="1"/>
</dbReference>
<keyword evidence="28" id="KW-0175">Coiled coil</keyword>
<comment type="catalytic activity">
    <reaction evidence="26">
        <text>7-oxolithocholate + NADPH + H(+) = ursodeoxycholate + NADP(+)</text>
        <dbReference type="Rhea" id="RHEA:47540"/>
        <dbReference type="ChEBI" id="CHEBI:15378"/>
        <dbReference type="ChEBI" id="CHEBI:57783"/>
        <dbReference type="ChEBI" id="CHEBI:58349"/>
        <dbReference type="ChEBI" id="CHEBI:78604"/>
        <dbReference type="ChEBI" id="CHEBI:78605"/>
    </reaction>
    <physiologicalReaction direction="left-to-right" evidence="26">
        <dbReference type="Rhea" id="RHEA:47541"/>
    </physiologicalReaction>
</comment>
<dbReference type="Proteomes" id="UP000322234">
    <property type="component" value="Unassembled WGS sequence"/>
</dbReference>
<evidence type="ECO:0000256" key="29">
    <source>
        <dbReference type="SAM" id="MobiDB-lite"/>
    </source>
</evidence>
<evidence type="ECO:0000256" key="30">
    <source>
        <dbReference type="SAM" id="Phobius"/>
    </source>
</evidence>
<evidence type="ECO:0000256" key="27">
    <source>
        <dbReference type="ARBA" id="ARBA00049520"/>
    </source>
</evidence>
<comment type="subunit">
    <text evidence="3">Homodimer.</text>
</comment>
<evidence type="ECO:0000256" key="3">
    <source>
        <dbReference type="ARBA" id="ARBA00011738"/>
    </source>
</evidence>
<feature type="compositionally biased region" description="Basic residues" evidence="29">
    <location>
        <begin position="1"/>
        <end position="12"/>
    </location>
</feature>
<evidence type="ECO:0000256" key="25">
    <source>
        <dbReference type="ARBA" id="ARBA00049300"/>
    </source>
</evidence>
<feature type="region of interest" description="Disordered" evidence="29">
    <location>
        <begin position="958"/>
        <end position="985"/>
    </location>
</feature>
<sequence length="1074" mass="120294">MDQRLLGKHRCYRNTQNTPHKNGKTEAFLSPTRLRISSSEDKQARSANQSTNKYAATDEVSLLRSGKVHQALNFMLSQNSKDTLTGFLVSKLYCPSDLLLDPCLMAFMKKYLLPILGIFLAYYYYSANEEFRPEMLRGKRVIVTGASKGIGREMAYHLARMGAHVVVTARSEESLKKVVSRCLELGAASAHYVAGTMENMTFAEQFVAKAGELVGGLDMLILNHIHYTPLGVFSNDIHLLRRTLEVNLLSYVVLSTAALPMLKQTNGSIVVVSSIAGKIACPLVAAYSASKFALDGFFSSLRMEYEATKVNVSITLCILGLIDTGPQHTQSSPCIPNTARASTGQQPIKAKLLVSAGLLSHRLYSSWITTLFSSRSTDTAMKAVAGIFNAKASPKEECALEIIKGGTLRQDEDLKETEQLASIITREEEGTRAPRDRGHPHSSPLRMSASRLSGAIEQTQRRQGATRPPVGPPGTPKPRTPLAFSQICSTATASGHLQKQGAFETSREPKEGSASSKEIMFQSSGFDHQQRDLETTRAAIPGTGSQATTGAQEVIMIGPDPRPAPGLARWAESYEAKSERRQETRESRRCRPNVTTCRLVGKAPRTQQKEQLRRARQQQFFRRRNLEEPLSWANRISSPRQQVSGTSCEVFATQHHPPSGAWRDPAGHCPTQAGGLPPQASPTKKAPKHHRGTQTKAGETQSTIKNDASQQTKLILTHLHFAPQEALQRELILKQKMVILQDLLSTLIQASDSTWKGQLNEDKLKGKLRSLENQLYACTQKYSPWGMKKVLLEMEDQKNSYEQKAKESLQKVLEEKMSAEQQLQSTQRSLALAEQKCEEWKRQYEALKEDWRTLGTQHRELESQLHVLQSKLQGADSRDSQMNQALRLLESEHQELQARIECLQEDRDLCSSDTQHLQDQLKRSEEEKLALVTKVQQLQSLLQNQSLQLQKQEKLLTKKDQALPVRSPEPSHNEVEPEGPGKEQHLDFRDELQKKTLQLLAKEKECRELHSELDNLSDEYLSCLRKLQHCREELSQSQQPPPRRQCGRWLLMLMALAAIAVAVMLANKDSLMLW</sequence>
<evidence type="ECO:0000256" key="17">
    <source>
        <dbReference type="ARBA" id="ARBA00047749"/>
    </source>
</evidence>
<dbReference type="PANTHER" id="PTHR44279:SF1">
    <property type="entry name" value="11-BETA-HYDROXYSTEROID DEHYDROGENASE 1"/>
    <property type="match status" value="1"/>
</dbReference>
<evidence type="ECO:0000256" key="18">
    <source>
        <dbReference type="ARBA" id="ARBA00048060"/>
    </source>
</evidence>
<evidence type="ECO:0000256" key="5">
    <source>
        <dbReference type="ARBA" id="ARBA00022824"/>
    </source>
</evidence>
<dbReference type="AlphaFoldDB" id="A0A6B0RXQ8"/>
<keyword evidence="6 30" id="KW-1133">Transmembrane helix</keyword>
<comment type="similarity">
    <text evidence="2">Belongs to the short-chain dehydrogenases/reductases (SDR) family.</text>
</comment>
<evidence type="ECO:0000256" key="7">
    <source>
        <dbReference type="ARBA" id="ARBA00023002"/>
    </source>
</evidence>
<evidence type="ECO:0000256" key="21">
    <source>
        <dbReference type="ARBA" id="ARBA00048585"/>
    </source>
</evidence>
<dbReference type="EC" id="1.1.1.201" evidence="10"/>
<name>A0A6B0RXQ8_9CETA</name>
<evidence type="ECO:0000256" key="20">
    <source>
        <dbReference type="ARBA" id="ARBA00048376"/>
    </source>
</evidence>
<dbReference type="SUPFAM" id="SSF51735">
    <property type="entry name" value="NAD(P)-binding Rossmann-fold domains"/>
    <property type="match status" value="1"/>
</dbReference>
<feature type="coiled-coil region" evidence="28">
    <location>
        <begin position="787"/>
        <end position="955"/>
    </location>
</feature>
<evidence type="ECO:0000256" key="10">
    <source>
        <dbReference type="ARBA" id="ARBA00039048"/>
    </source>
</evidence>
<dbReference type="GO" id="GO:0005789">
    <property type="term" value="C:endoplasmic reticulum membrane"/>
    <property type="evidence" value="ECO:0007669"/>
    <property type="project" value="UniProtKB-SubCell"/>
</dbReference>
<comment type="caution">
    <text evidence="31">The sequence shown here is derived from an EMBL/GenBank/DDBJ whole genome shotgun (WGS) entry which is preliminary data.</text>
</comment>
<protein>
    <recommendedName>
        <fullName evidence="11">11-beta-hydroxysteroid dehydrogenase 1</fullName>
        <ecNumber evidence="9">1.1.1.146</ecNumber>
        <ecNumber evidence="10">1.1.1.201</ecNumber>
    </recommendedName>
    <alternativeName>
        <fullName evidence="13">7-oxosteroid reductase</fullName>
    </alternativeName>
    <alternativeName>
        <fullName evidence="12">Corticosteroid 11-beta-dehydrogenase isozyme 1</fullName>
    </alternativeName>
</protein>
<dbReference type="InterPro" id="IPR036291">
    <property type="entry name" value="NAD(P)-bd_dom_sf"/>
</dbReference>
<feature type="transmembrane region" description="Helical" evidence="30">
    <location>
        <begin position="1049"/>
        <end position="1066"/>
    </location>
</feature>
<feature type="region of interest" description="Disordered" evidence="29">
    <location>
        <begin position="1"/>
        <end position="25"/>
    </location>
</feature>
<feature type="compositionally biased region" description="Polar residues" evidence="29">
    <location>
        <begin position="486"/>
        <end position="497"/>
    </location>
</feature>
<evidence type="ECO:0000256" key="16">
    <source>
        <dbReference type="ARBA" id="ARBA00047608"/>
    </source>
</evidence>
<comment type="catalytic activity">
    <reaction evidence="14">
        <text>chenodeoxycholate + NADP(+) = 7-oxolithocholate + NADPH + H(+)</text>
        <dbReference type="Rhea" id="RHEA:53820"/>
        <dbReference type="ChEBI" id="CHEBI:15378"/>
        <dbReference type="ChEBI" id="CHEBI:36234"/>
        <dbReference type="ChEBI" id="CHEBI:57783"/>
        <dbReference type="ChEBI" id="CHEBI:58349"/>
        <dbReference type="ChEBI" id="CHEBI:78605"/>
    </reaction>
    <physiologicalReaction direction="right-to-left" evidence="14">
        <dbReference type="Rhea" id="RHEA:53822"/>
    </physiologicalReaction>
</comment>
<keyword evidence="7" id="KW-0560">Oxidoreductase</keyword>
<gene>
    <name evidence="31" type="ORF">E5288_WYG008679</name>
</gene>
<comment type="catalytic activity">
    <reaction evidence="24">
        <text>tauroursodeoxycholate + NADP(+) = 7-oxotaurolithocholate + NADPH + H(+)</text>
        <dbReference type="Rhea" id="RHEA:68980"/>
        <dbReference type="ChEBI" id="CHEBI:15378"/>
        <dbReference type="ChEBI" id="CHEBI:57783"/>
        <dbReference type="ChEBI" id="CHEBI:58349"/>
        <dbReference type="ChEBI" id="CHEBI:132028"/>
        <dbReference type="ChEBI" id="CHEBI:137724"/>
    </reaction>
    <physiologicalReaction direction="right-to-left" evidence="24">
        <dbReference type="Rhea" id="RHEA:68982"/>
    </physiologicalReaction>
</comment>
<dbReference type="GO" id="GO:0070524">
    <property type="term" value="F:11-beta-hydroxysteroid dehydrogenase (NADP+) activity"/>
    <property type="evidence" value="ECO:0007669"/>
    <property type="project" value="UniProtKB-EC"/>
</dbReference>
<evidence type="ECO:0000256" key="14">
    <source>
        <dbReference type="ARBA" id="ARBA00047269"/>
    </source>
</evidence>
<comment type="catalytic activity">
    <reaction evidence="22">
        <text>glycochenodeoxycholate + NADP(+) = 7-oxoglycolithocholate + NADPH + H(+)</text>
        <dbReference type="Rhea" id="RHEA:65056"/>
        <dbReference type="ChEBI" id="CHEBI:15378"/>
        <dbReference type="ChEBI" id="CHEBI:36252"/>
        <dbReference type="ChEBI" id="CHEBI:57783"/>
        <dbReference type="ChEBI" id="CHEBI:58349"/>
        <dbReference type="ChEBI" id="CHEBI:137818"/>
    </reaction>
    <physiologicalReaction direction="right-to-left" evidence="22">
        <dbReference type="Rhea" id="RHEA:65058"/>
    </physiologicalReaction>
</comment>
<evidence type="ECO:0000256" key="8">
    <source>
        <dbReference type="ARBA" id="ARBA00023136"/>
    </source>
</evidence>
<comment type="catalytic activity">
    <reaction evidence="21">
        <text>7-oxocholesterol + NADPH + H(+) = 7beta-hydroxycholesterol + NADP(+)</text>
        <dbReference type="Rhea" id="RHEA:68656"/>
        <dbReference type="ChEBI" id="CHEBI:15378"/>
        <dbReference type="ChEBI" id="CHEBI:42989"/>
        <dbReference type="ChEBI" id="CHEBI:57783"/>
        <dbReference type="ChEBI" id="CHEBI:58349"/>
        <dbReference type="ChEBI" id="CHEBI:64294"/>
    </reaction>
    <physiologicalReaction direction="left-to-right" evidence="21">
        <dbReference type="Rhea" id="RHEA:68657"/>
    </physiologicalReaction>
</comment>
<dbReference type="PRINTS" id="PR00081">
    <property type="entry name" value="GDHRDH"/>
</dbReference>
<comment type="catalytic activity">
    <reaction evidence="20">
        <text>an 11beta-hydroxysteroid + NADP(+) = an 11-oxosteroid + NADPH + H(+)</text>
        <dbReference type="Rhea" id="RHEA:11388"/>
        <dbReference type="ChEBI" id="CHEBI:15378"/>
        <dbReference type="ChEBI" id="CHEBI:35346"/>
        <dbReference type="ChEBI" id="CHEBI:47787"/>
        <dbReference type="ChEBI" id="CHEBI:57783"/>
        <dbReference type="ChEBI" id="CHEBI:58349"/>
        <dbReference type="EC" id="1.1.1.146"/>
    </reaction>
    <physiologicalReaction direction="left-to-right" evidence="20">
        <dbReference type="Rhea" id="RHEA:11389"/>
    </physiologicalReaction>
    <physiologicalReaction direction="right-to-left" evidence="20">
        <dbReference type="Rhea" id="RHEA:11390"/>
    </physiologicalReaction>
</comment>
<evidence type="ECO:0000256" key="12">
    <source>
        <dbReference type="ARBA" id="ARBA00041539"/>
    </source>
</evidence>
<comment type="catalytic activity">
    <reaction evidence="17">
        <text>corticosterone + NADP(+) = 11-dehydrocorticosterone + NADPH + H(+)</text>
        <dbReference type="Rhea" id="RHEA:42200"/>
        <dbReference type="ChEBI" id="CHEBI:15378"/>
        <dbReference type="ChEBI" id="CHEBI:16827"/>
        <dbReference type="ChEBI" id="CHEBI:57783"/>
        <dbReference type="ChEBI" id="CHEBI:58349"/>
        <dbReference type="ChEBI" id="CHEBI:78600"/>
    </reaction>
    <physiologicalReaction direction="left-to-right" evidence="17">
        <dbReference type="Rhea" id="RHEA:42201"/>
    </physiologicalReaction>
    <physiologicalReaction direction="right-to-left" evidence="17">
        <dbReference type="Rhea" id="RHEA:42202"/>
    </physiologicalReaction>
</comment>
<comment type="catalytic activity">
    <reaction evidence="27">
        <text>7-oxopregnenolone + NADPH + H(+) = 7beta-hydroxypregnenolone + NADP(+)</text>
        <dbReference type="Rhea" id="RHEA:69436"/>
        <dbReference type="ChEBI" id="CHEBI:15378"/>
        <dbReference type="ChEBI" id="CHEBI:57783"/>
        <dbReference type="ChEBI" id="CHEBI:58349"/>
        <dbReference type="ChEBI" id="CHEBI:183806"/>
        <dbReference type="ChEBI" id="CHEBI:183807"/>
    </reaction>
    <physiologicalReaction direction="left-to-right" evidence="27">
        <dbReference type="Rhea" id="RHEA:69437"/>
    </physiologicalReaction>
</comment>
<evidence type="ECO:0000256" key="9">
    <source>
        <dbReference type="ARBA" id="ARBA00038971"/>
    </source>
</evidence>
<dbReference type="Gene3D" id="3.40.50.720">
    <property type="entry name" value="NAD(P)-binding Rossmann-like Domain"/>
    <property type="match status" value="1"/>
</dbReference>
<evidence type="ECO:0000313" key="31">
    <source>
        <dbReference type="EMBL" id="MXQ94575.1"/>
    </source>
</evidence>
<evidence type="ECO:0000256" key="13">
    <source>
        <dbReference type="ARBA" id="ARBA00041676"/>
    </source>
</evidence>
<comment type="catalytic activity">
    <reaction evidence="18">
        <text>glycoursodeoxycholate + NADP(+) = 7-oxoglycolithocholate + NADPH + H(+)</text>
        <dbReference type="Rhea" id="RHEA:68976"/>
        <dbReference type="ChEBI" id="CHEBI:15378"/>
        <dbReference type="ChEBI" id="CHEBI:57783"/>
        <dbReference type="ChEBI" id="CHEBI:58349"/>
        <dbReference type="ChEBI" id="CHEBI:132030"/>
        <dbReference type="ChEBI" id="CHEBI:137818"/>
    </reaction>
    <physiologicalReaction direction="right-to-left" evidence="18">
        <dbReference type="Rhea" id="RHEA:68978"/>
    </physiologicalReaction>
</comment>
<comment type="catalytic activity">
    <reaction evidence="15">
        <text>3beta-hydroxy-5alpha-androstane-7,17-dione + NADPH + H(+) = 3beta,7beta-dihydroxy-5alpha-androstan-17-one + NADP(+)</text>
        <dbReference type="Rhea" id="RHEA:69456"/>
        <dbReference type="ChEBI" id="CHEBI:15378"/>
        <dbReference type="ChEBI" id="CHEBI:57783"/>
        <dbReference type="ChEBI" id="CHEBI:58349"/>
        <dbReference type="ChEBI" id="CHEBI:79834"/>
        <dbReference type="ChEBI" id="CHEBI:183809"/>
    </reaction>
    <physiologicalReaction direction="left-to-right" evidence="15">
        <dbReference type="Rhea" id="RHEA:69457"/>
    </physiologicalReaction>
</comment>
<evidence type="ECO:0000256" key="1">
    <source>
        <dbReference type="ARBA" id="ARBA00004648"/>
    </source>
</evidence>
<keyword evidence="4 30" id="KW-0812">Transmembrane</keyword>
<dbReference type="Pfam" id="PF00106">
    <property type="entry name" value="adh_short"/>
    <property type="match status" value="1"/>
</dbReference>
<feature type="compositionally biased region" description="Basic and acidic residues" evidence="29">
    <location>
        <begin position="425"/>
        <end position="439"/>
    </location>
</feature>
<comment type="catalytic activity">
    <reaction evidence="25">
        <text>a 7beta-hydroxysteroid + NADP(+) = a 7-oxosteroid + NADPH + H(+)</text>
        <dbReference type="Rhea" id="RHEA:20233"/>
        <dbReference type="ChEBI" id="CHEBI:15378"/>
        <dbReference type="ChEBI" id="CHEBI:35349"/>
        <dbReference type="ChEBI" id="CHEBI:47789"/>
        <dbReference type="ChEBI" id="CHEBI:57783"/>
        <dbReference type="ChEBI" id="CHEBI:58349"/>
        <dbReference type="EC" id="1.1.1.201"/>
    </reaction>
    <physiologicalReaction direction="right-to-left" evidence="25">
        <dbReference type="Rhea" id="RHEA:20235"/>
    </physiologicalReaction>
</comment>
<keyword evidence="5" id="KW-0256">Endoplasmic reticulum</keyword>
<evidence type="ECO:0000256" key="15">
    <source>
        <dbReference type="ARBA" id="ARBA00047373"/>
    </source>
</evidence>
<proteinExistence type="inferred from homology"/>
<keyword evidence="32" id="KW-1185">Reference proteome</keyword>
<feature type="region of interest" description="Disordered" evidence="29">
    <location>
        <begin position="657"/>
        <end position="704"/>
    </location>
</feature>